<dbReference type="FunFam" id="3.40.50.720:FF:000033">
    <property type="entry name" value="Adenylyltransferase and sulfurtransferase MOCS3"/>
    <property type="match status" value="1"/>
</dbReference>
<dbReference type="EC" id="2.7.7.80" evidence="8"/>
<dbReference type="PANTHER" id="PTHR10953">
    <property type="entry name" value="UBIQUITIN-ACTIVATING ENZYME E1"/>
    <property type="match status" value="1"/>
</dbReference>
<feature type="region of interest" description="Disordered" evidence="13">
    <location>
        <begin position="262"/>
        <end position="281"/>
    </location>
</feature>
<evidence type="ECO:0000313" key="16">
    <source>
        <dbReference type="Proteomes" id="UP000270626"/>
    </source>
</evidence>
<dbReference type="CDD" id="cd00757">
    <property type="entry name" value="ThiF_MoeB_HesA_family"/>
    <property type="match status" value="1"/>
</dbReference>
<feature type="compositionally biased region" description="Low complexity" evidence="13">
    <location>
        <begin position="268"/>
        <end position="281"/>
    </location>
</feature>
<dbReference type="Pfam" id="PF00899">
    <property type="entry name" value="ThiF"/>
    <property type="match status" value="1"/>
</dbReference>
<evidence type="ECO:0000256" key="3">
    <source>
        <dbReference type="ARBA" id="ARBA00022741"/>
    </source>
</evidence>
<evidence type="ECO:0000256" key="5">
    <source>
        <dbReference type="ARBA" id="ARBA00052218"/>
    </source>
</evidence>
<evidence type="ECO:0000259" key="14">
    <source>
        <dbReference type="Pfam" id="PF00899"/>
    </source>
</evidence>
<comment type="subunit">
    <text evidence="7">Homodimer. Forms a stable heterotetrameric complex of 2 MoeB and 2 MoaD during adenylation of MoaD.</text>
</comment>
<dbReference type="GO" id="GO:0008641">
    <property type="term" value="F:ubiquitin-like modifier activating enzyme activity"/>
    <property type="evidence" value="ECO:0007669"/>
    <property type="project" value="InterPro"/>
</dbReference>
<dbReference type="PANTHER" id="PTHR10953:SF102">
    <property type="entry name" value="ADENYLYLTRANSFERASE AND SULFURTRANSFERASE MOCS3"/>
    <property type="match status" value="1"/>
</dbReference>
<gene>
    <name evidence="15" type="ORF">DFR40_0339</name>
</gene>
<dbReference type="InterPro" id="IPR000594">
    <property type="entry name" value="ThiF_NAD_FAD-bd"/>
</dbReference>
<evidence type="ECO:0000256" key="12">
    <source>
        <dbReference type="ARBA" id="ARBA00078531"/>
    </source>
</evidence>
<evidence type="ECO:0000256" key="7">
    <source>
        <dbReference type="ARBA" id="ARBA00063809"/>
    </source>
</evidence>
<dbReference type="OrthoDB" id="9804286at2"/>
<evidence type="ECO:0000256" key="4">
    <source>
        <dbReference type="ARBA" id="ARBA00022840"/>
    </source>
</evidence>
<dbReference type="NCBIfam" id="NF004281">
    <property type="entry name" value="PRK05690.1"/>
    <property type="match status" value="1"/>
</dbReference>
<proteinExistence type="inferred from homology"/>
<accession>A0A495WL38</accession>
<keyword evidence="15" id="KW-0548">Nucleotidyltransferase</keyword>
<evidence type="ECO:0000256" key="9">
    <source>
        <dbReference type="ARBA" id="ARBA00073635"/>
    </source>
</evidence>
<dbReference type="GO" id="GO:0061605">
    <property type="term" value="F:molybdopterin-synthase adenylyltransferase activity"/>
    <property type="evidence" value="ECO:0007669"/>
    <property type="project" value="UniProtKB-EC"/>
</dbReference>
<dbReference type="GO" id="GO:0008146">
    <property type="term" value="F:sulfotransferase activity"/>
    <property type="evidence" value="ECO:0007669"/>
    <property type="project" value="TreeGrafter"/>
</dbReference>
<organism evidence="15 16">
    <name type="scientific">Azonexus fungiphilus</name>
    <dbReference type="NCBI Taxonomy" id="146940"/>
    <lineage>
        <taxon>Bacteria</taxon>
        <taxon>Pseudomonadati</taxon>
        <taxon>Pseudomonadota</taxon>
        <taxon>Betaproteobacteria</taxon>
        <taxon>Rhodocyclales</taxon>
        <taxon>Azonexaceae</taxon>
        <taxon>Azonexus</taxon>
    </lineage>
</organism>
<evidence type="ECO:0000256" key="11">
    <source>
        <dbReference type="ARBA" id="ARBA00075328"/>
    </source>
</evidence>
<comment type="catalytic activity">
    <reaction evidence="5">
        <text>[molybdopterin-synthase sulfur-carrier protein]-C-terminal Gly-Gly + ATP + H(+) = [molybdopterin-synthase sulfur-carrier protein]-C-terminal Gly-Gly-AMP + diphosphate</text>
        <dbReference type="Rhea" id="RHEA:43616"/>
        <dbReference type="Rhea" id="RHEA-COMP:12159"/>
        <dbReference type="Rhea" id="RHEA-COMP:12202"/>
        <dbReference type="ChEBI" id="CHEBI:15378"/>
        <dbReference type="ChEBI" id="CHEBI:30616"/>
        <dbReference type="ChEBI" id="CHEBI:33019"/>
        <dbReference type="ChEBI" id="CHEBI:90618"/>
        <dbReference type="ChEBI" id="CHEBI:90778"/>
        <dbReference type="EC" id="2.7.7.80"/>
    </reaction>
</comment>
<comment type="function">
    <text evidence="6">Catalyzes the adenylation by ATP of the carboxyl group of the C-terminal glycine of sulfur carrier protein MoaD.</text>
</comment>
<comment type="caution">
    <text evidence="15">The sequence shown here is derived from an EMBL/GenBank/DDBJ whole genome shotgun (WGS) entry which is preliminary data.</text>
</comment>
<dbReference type="RefSeq" id="WP_121456752.1">
    <property type="nucleotide sequence ID" value="NZ_JAANMQ010000009.1"/>
</dbReference>
<evidence type="ECO:0000256" key="1">
    <source>
        <dbReference type="ARBA" id="ARBA00009919"/>
    </source>
</evidence>
<evidence type="ECO:0000256" key="13">
    <source>
        <dbReference type="SAM" id="MobiDB-lite"/>
    </source>
</evidence>
<dbReference type="GO" id="GO:0005829">
    <property type="term" value="C:cytosol"/>
    <property type="evidence" value="ECO:0007669"/>
    <property type="project" value="TreeGrafter"/>
</dbReference>
<reference evidence="15 16" key="1">
    <citation type="submission" date="2018-10" db="EMBL/GenBank/DDBJ databases">
        <title>Genomic Encyclopedia of Type Strains, Phase IV (KMG-IV): sequencing the most valuable type-strain genomes for metagenomic binning, comparative biology and taxonomic classification.</title>
        <authorList>
            <person name="Goeker M."/>
        </authorList>
    </citation>
    <scope>NUCLEOTIDE SEQUENCE [LARGE SCALE GENOMIC DNA]</scope>
    <source>
        <strain evidence="15 16">DSM 23841</strain>
    </source>
</reference>
<dbReference type="Proteomes" id="UP000270626">
    <property type="component" value="Unassembled WGS sequence"/>
</dbReference>
<evidence type="ECO:0000256" key="6">
    <source>
        <dbReference type="ARBA" id="ARBA00055169"/>
    </source>
</evidence>
<keyword evidence="16" id="KW-1185">Reference proteome</keyword>
<dbReference type="Gene3D" id="3.40.50.720">
    <property type="entry name" value="NAD(P)-binding Rossmann-like Domain"/>
    <property type="match status" value="1"/>
</dbReference>
<comment type="similarity">
    <text evidence="1">Belongs to the HesA/MoeB/ThiF family.</text>
</comment>
<keyword evidence="4" id="KW-0067">ATP-binding</keyword>
<keyword evidence="3" id="KW-0547">Nucleotide-binding</keyword>
<dbReference type="InterPro" id="IPR045886">
    <property type="entry name" value="ThiF/MoeB/HesA"/>
</dbReference>
<dbReference type="AlphaFoldDB" id="A0A495WL38"/>
<dbReference type="GO" id="GO:0005524">
    <property type="term" value="F:ATP binding"/>
    <property type="evidence" value="ECO:0007669"/>
    <property type="project" value="UniProtKB-KW"/>
</dbReference>
<dbReference type="SUPFAM" id="SSF69572">
    <property type="entry name" value="Activating enzymes of the ubiquitin-like proteins"/>
    <property type="match status" value="1"/>
</dbReference>
<keyword evidence="2 15" id="KW-0808">Transferase</keyword>
<dbReference type="InterPro" id="IPR035985">
    <property type="entry name" value="Ubiquitin-activating_enz"/>
</dbReference>
<evidence type="ECO:0000256" key="2">
    <source>
        <dbReference type="ARBA" id="ARBA00022679"/>
    </source>
</evidence>
<sequence>MTDEQLLRYSRHILLDALGIEGQQRILDSHAVIVGAGGLGSPAALYLASAGVGRITLVDDDCVDLTNLQRQILHSDARVGMAKAESGRLALAALNPTVDVVPLQKRLAGAELDALVGSADIVLDCTDNFATRHAINRACVHHRTPLVSGAAIRFDGQVSVYDLARDDAPCYHCLFPEGEDVEEVRCAVMGVFAPLTGIVGTMQAAEALKLAAGIGQTLNGRLLLLDALNMEWRTVKFRRDPDCPVCAPNSAVRSGGYLDQAGADRESAAPACRSASSAPAG</sequence>
<evidence type="ECO:0000256" key="10">
    <source>
        <dbReference type="ARBA" id="ARBA00075110"/>
    </source>
</evidence>
<dbReference type="EMBL" id="RBXP01000003">
    <property type="protein sequence ID" value="RKT62452.1"/>
    <property type="molecule type" value="Genomic_DNA"/>
</dbReference>
<name>A0A495WL38_9RHOO</name>
<feature type="domain" description="THIF-type NAD/FAD binding fold" evidence="14">
    <location>
        <begin position="9"/>
        <end position="245"/>
    </location>
</feature>
<evidence type="ECO:0000256" key="8">
    <source>
        <dbReference type="ARBA" id="ARBA00066884"/>
    </source>
</evidence>
<evidence type="ECO:0000313" key="15">
    <source>
        <dbReference type="EMBL" id="RKT62452.1"/>
    </source>
</evidence>
<protein>
    <recommendedName>
        <fullName evidence="9">Molybdopterin-synthase adenylyltransferase</fullName>
        <ecNumber evidence="8">2.7.7.80</ecNumber>
    </recommendedName>
    <alternativeName>
        <fullName evidence="12">MoaD protein adenylase</fullName>
    </alternativeName>
    <alternativeName>
        <fullName evidence="10">Molybdopterin-converting factor subunit 1 adenylase</fullName>
    </alternativeName>
    <alternativeName>
        <fullName evidence="11">Sulfur carrier protein MoaD adenylyltransferase</fullName>
    </alternativeName>
</protein>
<dbReference type="GO" id="GO:0004792">
    <property type="term" value="F:thiosulfate-cyanide sulfurtransferase activity"/>
    <property type="evidence" value="ECO:0007669"/>
    <property type="project" value="TreeGrafter"/>
</dbReference>